<evidence type="ECO:0000313" key="2">
    <source>
        <dbReference type="Proteomes" id="UP001327560"/>
    </source>
</evidence>
<organism evidence="1 2">
    <name type="scientific">Canna indica</name>
    <name type="common">Indian-shot</name>
    <dbReference type="NCBI Taxonomy" id="4628"/>
    <lineage>
        <taxon>Eukaryota</taxon>
        <taxon>Viridiplantae</taxon>
        <taxon>Streptophyta</taxon>
        <taxon>Embryophyta</taxon>
        <taxon>Tracheophyta</taxon>
        <taxon>Spermatophyta</taxon>
        <taxon>Magnoliopsida</taxon>
        <taxon>Liliopsida</taxon>
        <taxon>Zingiberales</taxon>
        <taxon>Cannaceae</taxon>
        <taxon>Canna</taxon>
    </lineage>
</organism>
<evidence type="ECO:0000313" key="1">
    <source>
        <dbReference type="EMBL" id="WOL15922.1"/>
    </source>
</evidence>
<gene>
    <name evidence="1" type="ORF">Cni_G24703</name>
</gene>
<dbReference type="AlphaFoldDB" id="A0AAQ3KYL2"/>
<reference evidence="1 2" key="1">
    <citation type="submission" date="2023-10" db="EMBL/GenBank/DDBJ databases">
        <title>Chromosome-scale genome assembly provides insights into flower coloration mechanisms of Canna indica.</title>
        <authorList>
            <person name="Li C."/>
        </authorList>
    </citation>
    <scope>NUCLEOTIDE SEQUENCE [LARGE SCALE GENOMIC DNA]</scope>
    <source>
        <tissue evidence="1">Flower</tissue>
    </source>
</reference>
<sequence length="120" mass="13870">MVSVEHTQDKEKRRNIMQRGFRRQKEQWNIFTSNLRVKHACMHVPTGRCHIMSSFSLNSTYILQCLLSHKREGLPFLSFPFVDIYLIDEHASGTVRGTHIHHGLLPSVEDCAQGTPKAQR</sequence>
<proteinExistence type="predicted"/>
<dbReference type="Proteomes" id="UP001327560">
    <property type="component" value="Chromosome 8"/>
</dbReference>
<dbReference type="EMBL" id="CP136897">
    <property type="protein sequence ID" value="WOL15922.1"/>
    <property type="molecule type" value="Genomic_DNA"/>
</dbReference>
<protein>
    <submittedName>
        <fullName evidence="1">Uncharacterized protein</fullName>
    </submittedName>
</protein>
<name>A0AAQ3KYL2_9LILI</name>
<accession>A0AAQ3KYL2</accession>
<keyword evidence="2" id="KW-1185">Reference proteome</keyword>